<sequence>MEKSADLRRKVLKWYSCGAINNVMIFQSFLLEYLFFQVFSGQRVKSNLEKLLFTGQEYAFTTHCVRT</sequence>
<evidence type="ECO:0000313" key="2">
    <source>
        <dbReference type="Proteomes" id="UP001154420"/>
    </source>
</evidence>
<dbReference type="AlphaFoldDB" id="A0A9X5GUB3"/>
<proteinExistence type="predicted"/>
<dbReference type="Proteomes" id="UP001154420">
    <property type="component" value="Unassembled WGS sequence"/>
</dbReference>
<accession>A0A9X5GUB3</accession>
<reference evidence="1" key="1">
    <citation type="submission" date="2018-09" db="EMBL/GenBank/DDBJ databases">
        <title>Murine metabolic-syndrome-specific gut microbial biobank.</title>
        <authorList>
            <person name="Liu C."/>
        </authorList>
    </citation>
    <scope>NUCLEOTIDE SEQUENCE</scope>
    <source>
        <strain evidence="1">D42-62</strain>
    </source>
</reference>
<keyword evidence="2" id="KW-1185">Reference proteome</keyword>
<comment type="caution">
    <text evidence="1">The sequence shown here is derived from an EMBL/GenBank/DDBJ whole genome shotgun (WGS) entry which is preliminary data.</text>
</comment>
<dbReference type="EMBL" id="QZDT01000046">
    <property type="protein sequence ID" value="NBJ94675.1"/>
    <property type="molecule type" value="Genomic_DNA"/>
</dbReference>
<protein>
    <submittedName>
        <fullName evidence="1">Uncharacterized protein</fullName>
    </submittedName>
</protein>
<name>A0A9X5GUB3_9FIRM</name>
<evidence type="ECO:0000313" key="1">
    <source>
        <dbReference type="EMBL" id="NBJ94675.1"/>
    </source>
</evidence>
<organism evidence="1 2">
    <name type="scientific">Parablautia muri</name>
    <dbReference type="NCBI Taxonomy" id="2320879"/>
    <lineage>
        <taxon>Bacteria</taxon>
        <taxon>Bacillati</taxon>
        <taxon>Bacillota</taxon>
        <taxon>Clostridia</taxon>
        <taxon>Lachnospirales</taxon>
        <taxon>Lachnospiraceae</taxon>
        <taxon>Parablautia</taxon>
    </lineage>
</organism>
<gene>
    <name evidence="1" type="ORF">D5281_19370</name>
</gene>